<dbReference type="InterPro" id="IPR001173">
    <property type="entry name" value="Glyco_trans_2-like"/>
</dbReference>
<dbReference type="InterPro" id="IPR029044">
    <property type="entry name" value="Nucleotide-diphossugar_trans"/>
</dbReference>
<keyword evidence="2" id="KW-1003">Cell membrane</keyword>
<dbReference type="RefSeq" id="WP_135104561.1">
    <property type="nucleotide sequence ID" value="NZ_JADGKW010000002.1"/>
</dbReference>
<feature type="domain" description="Glycosyltransferase 2-like" evidence="10">
    <location>
        <begin position="5"/>
        <end position="167"/>
    </location>
</feature>
<reference evidence="11 12" key="1">
    <citation type="submission" date="2019-03" db="EMBL/GenBank/DDBJ databases">
        <title>Diversity of the mouse oral microbiome.</title>
        <authorList>
            <person name="Joseph S."/>
            <person name="Aduse-Opoku J."/>
            <person name="Curtis M."/>
            <person name="Wade W."/>
            <person name="Hashim A."/>
        </authorList>
    </citation>
    <scope>NUCLEOTIDE SEQUENCE [LARGE SCALE GENOMIC DNA]</scope>
    <source>
        <strain evidence="11 12">P11</strain>
    </source>
</reference>
<dbReference type="CDD" id="cd04187">
    <property type="entry name" value="DPM1_like_bac"/>
    <property type="match status" value="1"/>
</dbReference>
<dbReference type="PANTHER" id="PTHR48090:SF1">
    <property type="entry name" value="PROPHAGE BACTOPRENOL GLUCOSYL TRANSFERASE HOMOLOG"/>
    <property type="match status" value="1"/>
</dbReference>
<evidence type="ECO:0000256" key="4">
    <source>
        <dbReference type="ARBA" id="ARBA00022679"/>
    </source>
</evidence>
<evidence type="ECO:0000256" key="1">
    <source>
        <dbReference type="ARBA" id="ARBA00004651"/>
    </source>
</evidence>
<comment type="subcellular location">
    <subcellularLocation>
        <location evidence="1">Cell membrane</location>
        <topology evidence="1">Multi-pass membrane protein</topology>
    </subcellularLocation>
</comment>
<comment type="similarity">
    <text evidence="8">Belongs to the glycosyltransferase 2 family. GtrB subfamily.</text>
</comment>
<evidence type="ECO:0000256" key="9">
    <source>
        <dbReference type="SAM" id="Phobius"/>
    </source>
</evidence>
<keyword evidence="6 9" id="KW-1133">Transmembrane helix</keyword>
<dbReference type="InterPro" id="IPR050256">
    <property type="entry name" value="Glycosyltransferase_2"/>
</dbReference>
<dbReference type="EMBL" id="SPPK01000002">
    <property type="protein sequence ID" value="TFU89556.1"/>
    <property type="molecule type" value="Genomic_DNA"/>
</dbReference>
<feature type="transmembrane region" description="Helical" evidence="9">
    <location>
        <begin position="229"/>
        <end position="249"/>
    </location>
</feature>
<evidence type="ECO:0000256" key="3">
    <source>
        <dbReference type="ARBA" id="ARBA00022676"/>
    </source>
</evidence>
<evidence type="ECO:0000313" key="12">
    <source>
        <dbReference type="Proteomes" id="UP000298285"/>
    </source>
</evidence>
<keyword evidence="7 9" id="KW-0472">Membrane</keyword>
<evidence type="ECO:0000256" key="5">
    <source>
        <dbReference type="ARBA" id="ARBA00022692"/>
    </source>
</evidence>
<dbReference type="Proteomes" id="UP000298285">
    <property type="component" value="Unassembled WGS sequence"/>
</dbReference>
<comment type="caution">
    <text evidence="11">The sequence shown here is derived from an EMBL/GenBank/DDBJ whole genome shotgun (WGS) entry which is preliminary data.</text>
</comment>
<dbReference type="PANTHER" id="PTHR48090">
    <property type="entry name" value="UNDECAPRENYL-PHOSPHATE 4-DEOXY-4-FORMAMIDO-L-ARABINOSE TRANSFERASE-RELATED"/>
    <property type="match status" value="1"/>
</dbReference>
<gene>
    <name evidence="11" type="ORF">E4T88_05935</name>
</gene>
<name>A0A4Y9IMQ0_9BACT</name>
<dbReference type="OrthoDB" id="9807778at2"/>
<proteinExistence type="inferred from homology"/>
<dbReference type="AlphaFoldDB" id="A0A4Y9IMQ0"/>
<dbReference type="GO" id="GO:0005886">
    <property type="term" value="C:plasma membrane"/>
    <property type="evidence" value="ECO:0007669"/>
    <property type="project" value="UniProtKB-SubCell"/>
</dbReference>
<dbReference type="Gene3D" id="3.90.550.10">
    <property type="entry name" value="Spore Coat Polysaccharide Biosynthesis Protein SpsA, Chain A"/>
    <property type="match status" value="1"/>
</dbReference>
<sequence length="313" mass="35775">MQTLSVIVPCYNEEAVIQEFYRRTKEVLNSLDDVVGYIIFINDGSKDNTRYILDHIASQDDKARVIHFSRNFGHQPAVTAGMNLCKTDLAVIIDADLQDPPELIPDLIETQRKEEASVVYCVRKKREGETAFKKATAKLFYRTMNNLSEVEFPEDTGDFRLVDRKAINAFNGLKEKGKYIRGLISWIGFKQVPFYYNRDARFAGETKYPLKKMLSFAKKALLYFSKKPLMLSISLGSIAFFIGIIYGLWVWLGHLLGFTNVITGWTSTIIIIIFFGGVQLITIGVLGQYIGVLFDEVKSRPEYIIDEKINFEE</sequence>
<evidence type="ECO:0000256" key="2">
    <source>
        <dbReference type="ARBA" id="ARBA00022475"/>
    </source>
</evidence>
<dbReference type="Pfam" id="PF00535">
    <property type="entry name" value="Glycos_transf_2"/>
    <property type="match status" value="1"/>
</dbReference>
<feature type="transmembrane region" description="Helical" evidence="9">
    <location>
        <begin position="269"/>
        <end position="294"/>
    </location>
</feature>
<accession>A0A4Y9IMQ0</accession>
<dbReference type="GO" id="GO:0016757">
    <property type="term" value="F:glycosyltransferase activity"/>
    <property type="evidence" value="ECO:0007669"/>
    <property type="project" value="UniProtKB-KW"/>
</dbReference>
<organism evidence="11 12">
    <name type="scientific">Dysgonomonas mossii</name>
    <dbReference type="NCBI Taxonomy" id="163665"/>
    <lineage>
        <taxon>Bacteria</taxon>
        <taxon>Pseudomonadati</taxon>
        <taxon>Bacteroidota</taxon>
        <taxon>Bacteroidia</taxon>
        <taxon>Bacteroidales</taxon>
        <taxon>Dysgonomonadaceae</taxon>
        <taxon>Dysgonomonas</taxon>
    </lineage>
</organism>
<evidence type="ECO:0000256" key="6">
    <source>
        <dbReference type="ARBA" id="ARBA00022989"/>
    </source>
</evidence>
<evidence type="ECO:0000313" key="11">
    <source>
        <dbReference type="EMBL" id="TFU89556.1"/>
    </source>
</evidence>
<protein>
    <submittedName>
        <fullName evidence="11">Glycosyltransferase</fullName>
    </submittedName>
</protein>
<keyword evidence="3" id="KW-0328">Glycosyltransferase</keyword>
<keyword evidence="5 9" id="KW-0812">Transmembrane</keyword>
<dbReference type="FunFam" id="3.90.550.10:FF:000079">
    <property type="entry name" value="Probable glycosyl transferase"/>
    <property type="match status" value="1"/>
</dbReference>
<keyword evidence="4 11" id="KW-0808">Transferase</keyword>
<evidence type="ECO:0000256" key="7">
    <source>
        <dbReference type="ARBA" id="ARBA00023136"/>
    </source>
</evidence>
<evidence type="ECO:0000259" key="10">
    <source>
        <dbReference type="Pfam" id="PF00535"/>
    </source>
</evidence>
<evidence type="ECO:0000256" key="8">
    <source>
        <dbReference type="ARBA" id="ARBA00038152"/>
    </source>
</evidence>
<dbReference type="SUPFAM" id="SSF53448">
    <property type="entry name" value="Nucleotide-diphospho-sugar transferases"/>
    <property type="match status" value="1"/>
</dbReference>